<evidence type="ECO:0000259" key="5">
    <source>
        <dbReference type="SMART" id="SM00322"/>
    </source>
</evidence>
<keyword evidence="3" id="KW-0175">Coiled coil</keyword>
<feature type="domain" description="K Homology" evidence="5">
    <location>
        <begin position="65"/>
        <end position="133"/>
    </location>
</feature>
<proteinExistence type="predicted"/>
<feature type="region of interest" description="Disordered" evidence="4">
    <location>
        <begin position="676"/>
        <end position="747"/>
    </location>
</feature>
<keyword evidence="2" id="KW-0694">RNA-binding</keyword>
<dbReference type="SMART" id="SM00322">
    <property type="entry name" value="KH"/>
    <property type="match status" value="6"/>
</dbReference>
<feature type="compositionally biased region" description="Basic and acidic residues" evidence="4">
    <location>
        <begin position="501"/>
        <end position="523"/>
    </location>
</feature>
<dbReference type="Pfam" id="PF00013">
    <property type="entry name" value="KH_1"/>
    <property type="match status" value="6"/>
</dbReference>
<dbReference type="SUPFAM" id="SSF54791">
    <property type="entry name" value="Eukaryotic type KH-domain (KH-domain type I)"/>
    <property type="match status" value="6"/>
</dbReference>
<feature type="domain" description="K Homology" evidence="5">
    <location>
        <begin position="602"/>
        <end position="673"/>
    </location>
</feature>
<feature type="region of interest" description="Disordered" evidence="4">
    <location>
        <begin position="1"/>
        <end position="63"/>
    </location>
</feature>
<evidence type="ECO:0000256" key="2">
    <source>
        <dbReference type="PROSITE-ProRule" id="PRU00117"/>
    </source>
</evidence>
<dbReference type="EMBL" id="JAZDUA010000113">
    <property type="protein sequence ID" value="KAK7867670.1"/>
    <property type="molecule type" value="Genomic_DNA"/>
</dbReference>
<evidence type="ECO:0000256" key="4">
    <source>
        <dbReference type="SAM" id="MobiDB-lite"/>
    </source>
</evidence>
<dbReference type="CDD" id="cd22433">
    <property type="entry name" value="KH-I_HNRNPK_rpt2"/>
    <property type="match status" value="2"/>
</dbReference>
<sequence length="784" mass="86478">MESNDEHDSPGADNGTQSNPDDEGRSVEKENEVDNDSSPKTDNNGTKRSSDSESGSAQKRSRIGGDTEIRLLIPSWVARAIIGKGGHNITKLRNEYKGYITVPDCPGPERIISISSDQYTAVQVVNEIIPNMEDNSSRSSRSDDVELRLLVHQSLAGCIIGKSGIKIQKLQEKTGARIKLFSKCCPQSTDRVCLVSGRPSACIETLKEILDLLKASPIKGPNTPYDPLNFDAYLSQEYGGFSEQDSKSRSSNLKRSEFEDSVGSINDNFAIKRDADSDLGPPQKRARVGGDTEIRLLIPSKVARGIIGRGGNNIKRLRAEYKGFITVPDSPGPERVLTISSDFHTAIQVVSDVIPYVEEASSRSGSRSDDVELRILVHQSQAGCIIGKSGIRIQKLEEMTGARIKLFSKCCPMSTDRVCQVWGRPKACVKAIKEIFDLMRNSPVKGTSTPYDPRNFDQNTIEDYGGYREQEKVVGKSHEEGKIEGESDRGSPHKQNNDPLHLLDDDSGVKQDGEGEKESIQRFSRREGDLDVRLLIPSKVARAIIGKGGHNITKLRTEYRALITVRDCRGPERIFSISSELDTIQQILNSALPLLEEGSGDDFVDLRLLVHRSQVGCIIGKSGSKIQNLQEKTGARIKIFSKCCPQSTDRVCQIAGKGKSTVECLREIVELMESSPIKGTNNPYDPHNFDDYSSQEYGGYSDHQSKGRGSSRSQDIGSRSSGSLSPLSRNTSRTLLGRSDESMQKVRSHDAQALMKNNEILQELVEEQEAEIQSLKKRIYLTGI</sequence>
<feature type="domain" description="K Homology" evidence="5">
    <location>
        <begin position="290"/>
        <end position="358"/>
    </location>
</feature>
<feature type="compositionally biased region" description="Polar residues" evidence="4">
    <location>
        <begin position="36"/>
        <end position="58"/>
    </location>
</feature>
<dbReference type="Gene3D" id="3.30.1370.10">
    <property type="entry name" value="K Homology domain, type 1"/>
    <property type="match status" value="6"/>
</dbReference>
<dbReference type="InterPro" id="IPR036612">
    <property type="entry name" value="KH_dom_type_1_sf"/>
</dbReference>
<feature type="coiled-coil region" evidence="3">
    <location>
        <begin position="751"/>
        <end position="778"/>
    </location>
</feature>
<dbReference type="Proteomes" id="UP001378592">
    <property type="component" value="Unassembled WGS sequence"/>
</dbReference>
<feature type="compositionally biased region" description="Basic and acidic residues" evidence="4">
    <location>
        <begin position="738"/>
        <end position="747"/>
    </location>
</feature>
<dbReference type="AlphaFoldDB" id="A0AAN9VME2"/>
<evidence type="ECO:0000313" key="7">
    <source>
        <dbReference type="Proteomes" id="UP001378592"/>
    </source>
</evidence>
<dbReference type="InterPro" id="IPR004088">
    <property type="entry name" value="KH_dom_type_1"/>
</dbReference>
<evidence type="ECO:0000256" key="3">
    <source>
        <dbReference type="SAM" id="Coils"/>
    </source>
</evidence>
<name>A0AAN9VME2_9ORTH</name>
<feature type="compositionally biased region" description="Low complexity" evidence="4">
    <location>
        <begin position="707"/>
        <end position="732"/>
    </location>
</feature>
<gene>
    <name evidence="6" type="ORF">R5R35_011551</name>
</gene>
<evidence type="ECO:0000313" key="6">
    <source>
        <dbReference type="EMBL" id="KAK7867670.1"/>
    </source>
</evidence>
<dbReference type="PROSITE" id="PS50084">
    <property type="entry name" value="KH_TYPE_1"/>
    <property type="match status" value="6"/>
</dbReference>
<organism evidence="6 7">
    <name type="scientific">Gryllus longicercus</name>
    <dbReference type="NCBI Taxonomy" id="2509291"/>
    <lineage>
        <taxon>Eukaryota</taxon>
        <taxon>Metazoa</taxon>
        <taxon>Ecdysozoa</taxon>
        <taxon>Arthropoda</taxon>
        <taxon>Hexapoda</taxon>
        <taxon>Insecta</taxon>
        <taxon>Pterygota</taxon>
        <taxon>Neoptera</taxon>
        <taxon>Polyneoptera</taxon>
        <taxon>Orthoptera</taxon>
        <taxon>Ensifera</taxon>
        <taxon>Gryllidea</taxon>
        <taxon>Grylloidea</taxon>
        <taxon>Gryllidae</taxon>
        <taxon>Gryllinae</taxon>
        <taxon>Gryllus</taxon>
    </lineage>
</organism>
<feature type="domain" description="K Homology" evidence="5">
    <location>
        <begin position="369"/>
        <end position="440"/>
    </location>
</feature>
<dbReference type="CDD" id="cd22432">
    <property type="entry name" value="KH-I_HNRNPK_rpt1"/>
    <property type="match status" value="3"/>
</dbReference>
<dbReference type="PANTHER" id="PTHR10288">
    <property type="entry name" value="KH DOMAIN CONTAINING RNA BINDING PROTEIN"/>
    <property type="match status" value="1"/>
</dbReference>
<feature type="domain" description="K Homology" evidence="5">
    <location>
        <begin position="528"/>
        <end position="596"/>
    </location>
</feature>
<dbReference type="GO" id="GO:0003723">
    <property type="term" value="F:RNA binding"/>
    <property type="evidence" value="ECO:0007669"/>
    <property type="project" value="UniProtKB-UniRule"/>
</dbReference>
<protein>
    <recommendedName>
        <fullName evidence="5">K Homology domain-containing protein</fullName>
    </recommendedName>
</protein>
<feature type="compositionally biased region" description="Basic and acidic residues" evidence="4">
    <location>
        <begin position="1"/>
        <end position="10"/>
    </location>
</feature>
<keyword evidence="1" id="KW-0677">Repeat</keyword>
<feature type="domain" description="K Homology" evidence="5">
    <location>
        <begin position="143"/>
        <end position="214"/>
    </location>
</feature>
<evidence type="ECO:0000256" key="1">
    <source>
        <dbReference type="ARBA" id="ARBA00022737"/>
    </source>
</evidence>
<accession>A0AAN9VME2</accession>
<feature type="region of interest" description="Disordered" evidence="4">
    <location>
        <begin position="471"/>
        <end position="523"/>
    </location>
</feature>
<dbReference type="GO" id="GO:0010468">
    <property type="term" value="P:regulation of gene expression"/>
    <property type="evidence" value="ECO:0007669"/>
    <property type="project" value="UniProtKB-ARBA"/>
</dbReference>
<reference evidence="6 7" key="1">
    <citation type="submission" date="2024-03" db="EMBL/GenBank/DDBJ databases">
        <title>The genome assembly and annotation of the cricket Gryllus longicercus Weissman &amp; Gray.</title>
        <authorList>
            <person name="Szrajer S."/>
            <person name="Gray D."/>
            <person name="Ylla G."/>
        </authorList>
    </citation>
    <scope>NUCLEOTIDE SEQUENCE [LARGE SCALE GENOMIC DNA]</scope>
    <source>
        <strain evidence="6">DAG 2021-001</strain>
        <tissue evidence="6">Whole body minus gut</tissue>
    </source>
</reference>
<keyword evidence="7" id="KW-1185">Reference proteome</keyword>
<feature type="compositionally biased region" description="Basic and acidic residues" evidence="4">
    <location>
        <begin position="471"/>
        <end position="491"/>
    </location>
</feature>
<dbReference type="InterPro" id="IPR004087">
    <property type="entry name" value="KH_dom"/>
</dbReference>
<feature type="compositionally biased region" description="Basic and acidic residues" evidence="4">
    <location>
        <begin position="22"/>
        <end position="32"/>
    </location>
</feature>
<comment type="caution">
    <text evidence="6">The sequence shown here is derived from an EMBL/GenBank/DDBJ whole genome shotgun (WGS) entry which is preliminary data.</text>
</comment>